<keyword evidence="3 6" id="KW-0378">Hydrolase</keyword>
<evidence type="ECO:0000313" key="6">
    <source>
        <dbReference type="EMBL" id="QNQ09838.1"/>
    </source>
</evidence>
<dbReference type="Proteomes" id="UP000516148">
    <property type="component" value="Chromosome"/>
</dbReference>
<evidence type="ECO:0000256" key="1">
    <source>
        <dbReference type="ARBA" id="ARBA00022670"/>
    </source>
</evidence>
<dbReference type="InterPro" id="IPR051458">
    <property type="entry name" value="Cyt/Met_Dipeptidase"/>
</dbReference>
<keyword evidence="7" id="KW-1185">Reference proteome</keyword>
<dbReference type="AlphaFoldDB" id="A0A7H0LJI5"/>
<dbReference type="PROSITE" id="PS51318">
    <property type="entry name" value="TAT"/>
    <property type="match status" value="1"/>
</dbReference>
<dbReference type="GO" id="GO:0006508">
    <property type="term" value="P:proteolysis"/>
    <property type="evidence" value="ECO:0007669"/>
    <property type="project" value="UniProtKB-KW"/>
</dbReference>
<sequence length="513" mass="54290">MGIQGTTKTPSPPTRRALLRSAAATAATLAPGIAFAARSDDMAAIRTAVEKGHDAAIARIQDWIKHPTIAAERFQVDEGVAYMSRLAQEAGFTGVRAVPTGGVPAVFGVLDVGAPKWLGIYFMYDVKQFDPKEWSVPPLEGRLVDRPGVGKVVMGRGAVNQKGPEGAFLAALHAFKASGRKLPVNLVLIAEGEEEIASPNFLTAIRDPQVLAAMKKCVGVIIPSAGQAPSGNATITLGAKGAVEMEIVSDSKTWGRGPANDLHSSQFARVDSPAWRLVQALNTLMGPDGHTPAVEGYLDRVTPLTVRQKALIAEAARSGNEADSKKAMGVQRWINDETWEQSLERLASQPTINIQGLVAGYTGQGGKTVLPHRAVAKVEMRLVPDMTKDDSVAKLKAHLIKKGFPDIEVNVTGGYGPTQTPEESSLIKAHKAVLTRAGVPYALSVRSAGSWPGVVFTGDPLHLPAAQFGIGTGNGAHAPDEYFVIEPVNPKVANLTAQSMAYVDLMYEIAALG</sequence>
<evidence type="ECO:0000256" key="2">
    <source>
        <dbReference type="ARBA" id="ARBA00022723"/>
    </source>
</evidence>
<dbReference type="PANTHER" id="PTHR43270:SF4">
    <property type="entry name" value="CARNOSINE DIPEPTIDASE 2, ISOFORM A"/>
    <property type="match status" value="1"/>
</dbReference>
<keyword evidence="4" id="KW-0732">Signal</keyword>
<evidence type="ECO:0000259" key="5">
    <source>
        <dbReference type="Pfam" id="PF07687"/>
    </source>
</evidence>
<dbReference type="KEGG" id="spap:H3Z74_00830"/>
<keyword evidence="2" id="KW-0479">Metal-binding</keyword>
<name>A0A7H0LJI5_9SPHN</name>
<accession>A0A7H0LJI5</accession>
<feature type="signal peptide" evidence="4">
    <location>
        <begin position="1"/>
        <end position="36"/>
    </location>
</feature>
<dbReference type="SUPFAM" id="SSF53187">
    <property type="entry name" value="Zn-dependent exopeptidases"/>
    <property type="match status" value="1"/>
</dbReference>
<organism evidence="6 7">
    <name type="scientific">Sphingomonas alpina</name>
    <dbReference type="NCBI Taxonomy" id="653931"/>
    <lineage>
        <taxon>Bacteria</taxon>
        <taxon>Pseudomonadati</taxon>
        <taxon>Pseudomonadota</taxon>
        <taxon>Alphaproteobacteria</taxon>
        <taxon>Sphingomonadales</taxon>
        <taxon>Sphingomonadaceae</taxon>
        <taxon>Sphingomonas</taxon>
    </lineage>
</organism>
<proteinExistence type="predicted"/>
<dbReference type="InterPro" id="IPR011650">
    <property type="entry name" value="Peptidase_M20_dimer"/>
</dbReference>
<dbReference type="Gene3D" id="3.30.70.360">
    <property type="match status" value="1"/>
</dbReference>
<dbReference type="InterPro" id="IPR002933">
    <property type="entry name" value="Peptidase_M20"/>
</dbReference>
<evidence type="ECO:0000256" key="3">
    <source>
        <dbReference type="ARBA" id="ARBA00022801"/>
    </source>
</evidence>
<dbReference type="Pfam" id="PF01546">
    <property type="entry name" value="Peptidase_M20"/>
    <property type="match status" value="1"/>
</dbReference>
<dbReference type="PANTHER" id="PTHR43270">
    <property type="entry name" value="BETA-ALA-HIS DIPEPTIDASE"/>
    <property type="match status" value="1"/>
</dbReference>
<feature type="domain" description="Peptidase M20 dimerisation" evidence="5">
    <location>
        <begin position="259"/>
        <end position="402"/>
    </location>
</feature>
<evidence type="ECO:0000313" key="7">
    <source>
        <dbReference type="Proteomes" id="UP000516148"/>
    </source>
</evidence>
<evidence type="ECO:0000256" key="4">
    <source>
        <dbReference type="SAM" id="SignalP"/>
    </source>
</evidence>
<dbReference type="EMBL" id="CP061038">
    <property type="protein sequence ID" value="QNQ09838.1"/>
    <property type="molecule type" value="Genomic_DNA"/>
</dbReference>
<dbReference type="GO" id="GO:0046872">
    <property type="term" value="F:metal ion binding"/>
    <property type="evidence" value="ECO:0007669"/>
    <property type="project" value="UniProtKB-KW"/>
</dbReference>
<dbReference type="Pfam" id="PF07687">
    <property type="entry name" value="M20_dimer"/>
    <property type="match status" value="1"/>
</dbReference>
<feature type="chain" id="PRO_5028993735" evidence="4">
    <location>
        <begin position="37"/>
        <end position="513"/>
    </location>
</feature>
<dbReference type="Gene3D" id="3.40.630.10">
    <property type="entry name" value="Zn peptidases"/>
    <property type="match status" value="1"/>
</dbReference>
<keyword evidence="1" id="KW-0645">Protease</keyword>
<protein>
    <submittedName>
        <fullName evidence="6">M20/M25/M40 family metallo-hydrolase</fullName>
    </submittedName>
</protein>
<gene>
    <name evidence="6" type="ORF">H3Z74_00830</name>
</gene>
<dbReference type="GO" id="GO:0008233">
    <property type="term" value="F:peptidase activity"/>
    <property type="evidence" value="ECO:0007669"/>
    <property type="project" value="UniProtKB-KW"/>
</dbReference>
<reference evidence="6 7" key="1">
    <citation type="submission" date="2020-09" db="EMBL/GenBank/DDBJ databases">
        <title>Sphingomonas sp., a new species isolated from pork steak.</title>
        <authorList>
            <person name="Heidler von Heilborn D."/>
        </authorList>
    </citation>
    <scope>NUCLEOTIDE SEQUENCE [LARGE SCALE GENOMIC DNA]</scope>
    <source>
        <strain evidence="7">S8-3T</strain>
    </source>
</reference>
<dbReference type="InterPro" id="IPR006311">
    <property type="entry name" value="TAT_signal"/>
</dbReference>